<dbReference type="InterPro" id="IPR036188">
    <property type="entry name" value="FAD/NAD-bd_sf"/>
</dbReference>
<evidence type="ECO:0000259" key="8">
    <source>
        <dbReference type="Pfam" id="PF01593"/>
    </source>
</evidence>
<evidence type="ECO:0000256" key="5">
    <source>
        <dbReference type="ARBA" id="ARBA00022630"/>
    </source>
</evidence>
<comment type="caution">
    <text evidence="9">The sequence shown here is derived from an EMBL/GenBank/DDBJ whole genome shotgun (WGS) entry which is preliminary data.</text>
</comment>
<feature type="domain" description="Amine oxidase" evidence="8">
    <location>
        <begin position="370"/>
        <end position="410"/>
    </location>
</feature>
<dbReference type="InterPro" id="IPR002937">
    <property type="entry name" value="Amino_oxidase"/>
</dbReference>
<dbReference type="SUPFAM" id="SSF51905">
    <property type="entry name" value="FAD/NAD(P)-binding domain"/>
    <property type="match status" value="1"/>
</dbReference>
<keyword evidence="4" id="KW-0963">Cytoplasm</keyword>
<comment type="subcellular location">
    <subcellularLocation>
        <location evidence="2">Cytoplasm</location>
    </subcellularLocation>
</comment>
<organism evidence="9 10">
    <name type="scientific">Symbiochloris irregularis</name>
    <dbReference type="NCBI Taxonomy" id="706552"/>
    <lineage>
        <taxon>Eukaryota</taxon>
        <taxon>Viridiplantae</taxon>
        <taxon>Chlorophyta</taxon>
        <taxon>core chlorophytes</taxon>
        <taxon>Trebouxiophyceae</taxon>
        <taxon>Trebouxiales</taxon>
        <taxon>Trebouxiaceae</taxon>
        <taxon>Symbiochloris</taxon>
    </lineage>
</organism>
<dbReference type="PRINTS" id="PR00420">
    <property type="entry name" value="RNGMNOXGNASE"/>
</dbReference>
<comment type="cofactor">
    <cofactor evidence="1">
        <name>FAD</name>
        <dbReference type="ChEBI" id="CHEBI:57692"/>
    </cofactor>
</comment>
<dbReference type="AlphaFoldDB" id="A0AAW1NR41"/>
<keyword evidence="7" id="KW-0560">Oxidoreductase</keyword>
<protein>
    <recommendedName>
        <fullName evidence="8">Amine oxidase domain-containing protein</fullName>
    </recommendedName>
</protein>
<dbReference type="PANTHER" id="PTHR10742:SF405">
    <property type="entry name" value="PEROXISOMAL N(1)-ACETYL-SPERMINE_SPERMIDINE OXIDASE"/>
    <property type="match status" value="1"/>
</dbReference>
<sequence>MGKKVVIVGGGFAGLGAARTLASHGQSELIMLEGGQRVGGRANTRDVPGLGRVEFGATYFHGLEGHPLYDAAVDKLMNPIETKEHRWGFLAEGGQLPLSSAEQQQVSSALKAFDKAVESSVAAGKKHRSYTLGEHLQQTLEESCQGLSPEGRDMLLKAWRWHELQLRINTAAPASTAISTEWWADYEELTGPNVPITCGFQAVAEALAEGLDIRYGHTVDLMQWDQSGVKLHCANGATFEADAAIVTVSLGILKARHQQLFQPALPEAKAHAIQALGFGVCEKVFVQAHSYSREKYTGEAGRMWGNSSGEVAHTAASHAPCGLPAPAESQQCACLWLAGAAAEEMDQQSDERVIEGLEAVLRAFPALPQTSGGHRPRGRLFFAGEATTSRHMGTMHGAYLTGQDAARAVIDSLAESKL</sequence>
<evidence type="ECO:0000256" key="7">
    <source>
        <dbReference type="ARBA" id="ARBA00023002"/>
    </source>
</evidence>
<feature type="domain" description="Amine oxidase" evidence="8">
    <location>
        <begin position="12"/>
        <end position="364"/>
    </location>
</feature>
<evidence type="ECO:0000256" key="3">
    <source>
        <dbReference type="ARBA" id="ARBA00005995"/>
    </source>
</evidence>
<keyword evidence="6" id="KW-0274">FAD</keyword>
<gene>
    <name evidence="9" type="ORF">WJX73_003247</name>
</gene>
<keyword evidence="10" id="KW-1185">Reference proteome</keyword>
<dbReference type="Proteomes" id="UP001465755">
    <property type="component" value="Unassembled WGS sequence"/>
</dbReference>
<evidence type="ECO:0000256" key="6">
    <source>
        <dbReference type="ARBA" id="ARBA00022827"/>
    </source>
</evidence>
<evidence type="ECO:0000313" key="9">
    <source>
        <dbReference type="EMBL" id="KAK9795873.1"/>
    </source>
</evidence>
<evidence type="ECO:0000256" key="4">
    <source>
        <dbReference type="ARBA" id="ARBA00022490"/>
    </source>
</evidence>
<evidence type="ECO:0000313" key="10">
    <source>
        <dbReference type="Proteomes" id="UP001465755"/>
    </source>
</evidence>
<accession>A0AAW1NR41</accession>
<dbReference type="EMBL" id="JALJOQ010000123">
    <property type="protein sequence ID" value="KAK9795873.1"/>
    <property type="molecule type" value="Genomic_DNA"/>
</dbReference>
<evidence type="ECO:0000256" key="1">
    <source>
        <dbReference type="ARBA" id="ARBA00001974"/>
    </source>
</evidence>
<dbReference type="InterPro" id="IPR050281">
    <property type="entry name" value="Flavin_monoamine_oxidase"/>
</dbReference>
<dbReference type="GO" id="GO:0016491">
    <property type="term" value="F:oxidoreductase activity"/>
    <property type="evidence" value="ECO:0007669"/>
    <property type="project" value="InterPro"/>
</dbReference>
<dbReference type="Gene3D" id="3.50.50.60">
    <property type="entry name" value="FAD/NAD(P)-binding domain"/>
    <property type="match status" value="2"/>
</dbReference>
<evidence type="ECO:0000256" key="2">
    <source>
        <dbReference type="ARBA" id="ARBA00004496"/>
    </source>
</evidence>
<dbReference type="Gene3D" id="3.90.660.10">
    <property type="match status" value="1"/>
</dbReference>
<dbReference type="PANTHER" id="PTHR10742">
    <property type="entry name" value="FLAVIN MONOAMINE OXIDASE"/>
    <property type="match status" value="1"/>
</dbReference>
<dbReference type="Pfam" id="PF01593">
    <property type="entry name" value="Amino_oxidase"/>
    <property type="match status" value="2"/>
</dbReference>
<proteinExistence type="inferred from homology"/>
<keyword evidence="5" id="KW-0285">Flavoprotein</keyword>
<comment type="similarity">
    <text evidence="3">Belongs to the flavin monoamine oxidase family.</text>
</comment>
<reference evidence="9 10" key="1">
    <citation type="journal article" date="2024" name="Nat. Commun.">
        <title>Phylogenomics reveals the evolutionary origins of lichenization in chlorophyte algae.</title>
        <authorList>
            <person name="Puginier C."/>
            <person name="Libourel C."/>
            <person name="Otte J."/>
            <person name="Skaloud P."/>
            <person name="Haon M."/>
            <person name="Grisel S."/>
            <person name="Petersen M."/>
            <person name="Berrin J.G."/>
            <person name="Delaux P.M."/>
            <person name="Dal Grande F."/>
            <person name="Keller J."/>
        </authorList>
    </citation>
    <scope>NUCLEOTIDE SEQUENCE [LARGE SCALE GENOMIC DNA]</scope>
    <source>
        <strain evidence="9 10">SAG 2036</strain>
    </source>
</reference>
<name>A0AAW1NR41_9CHLO</name>